<keyword evidence="3" id="KW-1185">Reference proteome</keyword>
<sequence length="519" mass="62002">MVLLRLEIINDYWVVEKNPSGANLNNEYLYKRKRYWDSYNLLKSSPVIYWEQPLTFEQFANNIWANGFVALLDSPTGIGPKQRAEFIFETPFIPDNCVVSCRIAYNATGILFRFPDPMNTKSIRQIRITGSTVEHPNGSVIFSIIHTYPQRREDIYSWNWSSRIHSSSSSNNPYLNSVQYSTPIGFIRSTSNIFEKINSSVLNFTLNHGKSSVNASYDLDFRLDSKYTTQIYPLIIHPLNRFYDLDSYYMTELSDICNQNQGFSDIKNNLQMAEDCYNKMYRLFTTYPFLVHWCLWLNTPSKTKQQKHYRKNLRMSHRLKHNSSYYQELGFNNSFVDNRNYNQSTDFYNNDSRSMRYNINDPNEYQARNEFIDYPARNDSFINPITMSQAPFYNFNRSESVMFDNIQMESYNNNNNNINNNNSMYFEKSFRYDDDEYYEYQQKRMEIMRIKLVLEKLAFFIQYIQYSSPLLFTAILLYIYKKKAREWIILFKCAYQLITYQLKDPYVIVTSPKRKRINH</sequence>
<dbReference type="EMBL" id="MCFH01000029">
    <property type="protein sequence ID" value="ORX47940.1"/>
    <property type="molecule type" value="Genomic_DNA"/>
</dbReference>
<keyword evidence="1" id="KW-0812">Transmembrane</keyword>
<evidence type="ECO:0000313" key="3">
    <source>
        <dbReference type="Proteomes" id="UP000193719"/>
    </source>
</evidence>
<evidence type="ECO:0000313" key="2">
    <source>
        <dbReference type="EMBL" id="ORX47940.1"/>
    </source>
</evidence>
<protein>
    <submittedName>
        <fullName evidence="2">Uncharacterized protein</fullName>
    </submittedName>
</protein>
<dbReference type="Proteomes" id="UP000193719">
    <property type="component" value="Unassembled WGS sequence"/>
</dbReference>
<reference evidence="2 3" key="1">
    <citation type="submission" date="2016-08" db="EMBL/GenBank/DDBJ databases">
        <title>Genomes of anaerobic fungi encode conserved fungal cellulosomes for biomass hydrolysis.</title>
        <authorList>
            <consortium name="DOE Joint Genome Institute"/>
            <person name="Haitjema C.H."/>
            <person name="Gilmore S.P."/>
            <person name="Henske J.K."/>
            <person name="Solomon K.V."/>
            <person name="De Groot R."/>
            <person name="Kuo A."/>
            <person name="Mondo S.J."/>
            <person name="Salamov A.A."/>
            <person name="Labutti K."/>
            <person name="Zhao Z."/>
            <person name="Chiniquy J."/>
            <person name="Barry K."/>
            <person name="Brewer H.M."/>
            <person name="Purvine S.O."/>
            <person name="Wright A.T."/>
            <person name="Boxma B."/>
            <person name="Van Alen T."/>
            <person name="Hackstein J.H."/>
            <person name="Baker S.E."/>
            <person name="Grigoriev I.V."/>
            <person name="O'Malley M.A."/>
        </authorList>
    </citation>
    <scope>NUCLEOTIDE SEQUENCE [LARGE SCALE GENOMIC DNA]</scope>
    <source>
        <strain evidence="3">finn</strain>
    </source>
</reference>
<evidence type="ECO:0000256" key="1">
    <source>
        <dbReference type="SAM" id="Phobius"/>
    </source>
</evidence>
<reference evidence="2 3" key="2">
    <citation type="submission" date="2016-08" db="EMBL/GenBank/DDBJ databases">
        <title>Pervasive Adenine N6-methylation of Active Genes in Fungi.</title>
        <authorList>
            <consortium name="DOE Joint Genome Institute"/>
            <person name="Mondo S.J."/>
            <person name="Dannebaum R.O."/>
            <person name="Kuo R.C."/>
            <person name="Labutti K."/>
            <person name="Haridas S."/>
            <person name="Kuo A."/>
            <person name="Salamov A."/>
            <person name="Ahrendt S.R."/>
            <person name="Lipzen A."/>
            <person name="Sullivan W."/>
            <person name="Andreopoulos W.B."/>
            <person name="Clum A."/>
            <person name="Lindquist E."/>
            <person name="Daum C."/>
            <person name="Ramamoorthy G.K."/>
            <person name="Gryganskyi A."/>
            <person name="Culley D."/>
            <person name="Magnuson J.K."/>
            <person name="James T.Y."/>
            <person name="O'Malley M.A."/>
            <person name="Stajich J.E."/>
            <person name="Spatafora J.W."/>
            <person name="Visel A."/>
            <person name="Grigoriev I.V."/>
        </authorList>
    </citation>
    <scope>NUCLEOTIDE SEQUENCE [LARGE SCALE GENOMIC DNA]</scope>
    <source>
        <strain evidence="3">finn</strain>
    </source>
</reference>
<organism evidence="2 3">
    <name type="scientific">Piromyces finnis</name>
    <dbReference type="NCBI Taxonomy" id="1754191"/>
    <lineage>
        <taxon>Eukaryota</taxon>
        <taxon>Fungi</taxon>
        <taxon>Fungi incertae sedis</taxon>
        <taxon>Chytridiomycota</taxon>
        <taxon>Chytridiomycota incertae sedis</taxon>
        <taxon>Neocallimastigomycetes</taxon>
        <taxon>Neocallimastigales</taxon>
        <taxon>Neocallimastigaceae</taxon>
        <taxon>Piromyces</taxon>
    </lineage>
</organism>
<dbReference type="AlphaFoldDB" id="A0A1Y1V5Z6"/>
<keyword evidence="1" id="KW-0472">Membrane</keyword>
<proteinExistence type="predicted"/>
<accession>A0A1Y1V5Z6</accession>
<comment type="caution">
    <text evidence="2">The sequence shown here is derived from an EMBL/GenBank/DDBJ whole genome shotgun (WGS) entry which is preliminary data.</text>
</comment>
<name>A0A1Y1V5Z6_9FUNG</name>
<feature type="transmembrane region" description="Helical" evidence="1">
    <location>
        <begin position="457"/>
        <end position="480"/>
    </location>
</feature>
<gene>
    <name evidence="2" type="ORF">BCR36DRAFT_355469</name>
</gene>
<dbReference type="OrthoDB" id="10461918at2759"/>
<keyword evidence="1" id="KW-1133">Transmembrane helix</keyword>